<reference evidence="2 3" key="2">
    <citation type="journal article" date="2017" name="Nature">
        <title>The Apostasia genome and the evolution of orchids.</title>
        <authorList>
            <person name="Zhang G.Q."/>
            <person name="Liu K.W."/>
            <person name="Li Z."/>
            <person name="Lohaus R."/>
            <person name="Hsiao Y.Y."/>
            <person name="Niu S.C."/>
            <person name="Wang J.Y."/>
            <person name="Lin Y.C."/>
            <person name="Xu Q."/>
            <person name="Chen L.J."/>
            <person name="Yoshida K."/>
            <person name="Fujiwara S."/>
            <person name="Wang Z.W."/>
            <person name="Zhang Y.Q."/>
            <person name="Mitsuda N."/>
            <person name="Wang M."/>
            <person name="Liu G.H."/>
            <person name="Pecoraro L."/>
            <person name="Huang H.X."/>
            <person name="Xiao X.J."/>
            <person name="Lin M."/>
            <person name="Wu X.Y."/>
            <person name="Wu W.L."/>
            <person name="Chen Y.Y."/>
            <person name="Chang S.B."/>
            <person name="Sakamoto S."/>
            <person name="Ohme-Takagi M."/>
            <person name="Yagi M."/>
            <person name="Zeng S.J."/>
            <person name="Shen C.Y."/>
            <person name="Yeh C.M."/>
            <person name="Luo Y.B."/>
            <person name="Tsai W.C."/>
            <person name="Van de Peer Y."/>
            <person name="Liu Z.J."/>
        </authorList>
    </citation>
    <scope>NUCLEOTIDE SEQUENCE [LARGE SCALE GENOMIC DNA]</scope>
    <source>
        <tissue evidence="2">The whole plant</tissue>
    </source>
</reference>
<accession>A0A2I0VEX1</accession>
<sequence length="220" mass="24266">MSDCFCLNLFQSSLDALLSVVALCACWSLSSLITSIEFSTPATPQNSHIKKSPLWQQRTWQPSSGSNRNVEFLNRSAGKGSGQPLWGSPSYHHVLSGSPSKGQMSSTPNKNPATNTINRRVSEDFYSSFHKTPTRKFSKMEWEDLTRESTREALSDWASTPEVSKWIADNAHRLKLSHDSSSEDTMGSSSGSSEETAVEDVVEALVENVPGKGFLQQFLD</sequence>
<dbReference type="EMBL" id="KZ503713">
    <property type="protein sequence ID" value="PKU61969.1"/>
    <property type="molecule type" value="Genomic_DNA"/>
</dbReference>
<evidence type="ECO:0000313" key="2">
    <source>
        <dbReference type="EMBL" id="PKU61969.1"/>
    </source>
</evidence>
<dbReference type="PANTHER" id="PTHR31587:SF3">
    <property type="entry name" value="EXPRESSED PROTEIN"/>
    <property type="match status" value="1"/>
</dbReference>
<gene>
    <name evidence="2" type="ORF">MA16_Dca025227</name>
</gene>
<keyword evidence="3" id="KW-1185">Reference proteome</keyword>
<reference evidence="2 3" key="1">
    <citation type="journal article" date="2016" name="Sci. Rep.">
        <title>The Dendrobium catenatum Lindl. genome sequence provides insights into polysaccharide synthase, floral development and adaptive evolution.</title>
        <authorList>
            <person name="Zhang G.Q."/>
            <person name="Xu Q."/>
            <person name="Bian C."/>
            <person name="Tsai W.C."/>
            <person name="Yeh C.M."/>
            <person name="Liu K.W."/>
            <person name="Yoshida K."/>
            <person name="Zhang L.S."/>
            <person name="Chang S.B."/>
            <person name="Chen F."/>
            <person name="Shi Y."/>
            <person name="Su Y.Y."/>
            <person name="Zhang Y.Q."/>
            <person name="Chen L.J."/>
            <person name="Yin Y."/>
            <person name="Lin M."/>
            <person name="Huang H."/>
            <person name="Deng H."/>
            <person name="Wang Z.W."/>
            <person name="Zhu S.L."/>
            <person name="Zhao X."/>
            <person name="Deng C."/>
            <person name="Niu S.C."/>
            <person name="Huang J."/>
            <person name="Wang M."/>
            <person name="Liu G.H."/>
            <person name="Yang H.J."/>
            <person name="Xiao X.J."/>
            <person name="Hsiao Y.Y."/>
            <person name="Wu W.L."/>
            <person name="Chen Y.Y."/>
            <person name="Mitsuda N."/>
            <person name="Ohme-Takagi M."/>
            <person name="Luo Y.B."/>
            <person name="Van de Peer Y."/>
            <person name="Liu Z.J."/>
        </authorList>
    </citation>
    <scope>NUCLEOTIDE SEQUENCE [LARGE SCALE GENOMIC DNA]</scope>
    <source>
        <tissue evidence="2">The whole plant</tissue>
    </source>
</reference>
<evidence type="ECO:0000313" key="3">
    <source>
        <dbReference type="Proteomes" id="UP000233837"/>
    </source>
</evidence>
<feature type="compositionally biased region" description="Polar residues" evidence="1">
    <location>
        <begin position="97"/>
        <end position="116"/>
    </location>
</feature>
<feature type="region of interest" description="Disordered" evidence="1">
    <location>
        <begin position="41"/>
        <end position="70"/>
    </location>
</feature>
<feature type="region of interest" description="Disordered" evidence="1">
    <location>
        <begin position="95"/>
        <end position="116"/>
    </location>
</feature>
<protein>
    <submittedName>
        <fullName evidence="2">Uncharacterized protein</fullName>
    </submittedName>
</protein>
<feature type="region of interest" description="Disordered" evidence="1">
    <location>
        <begin position="177"/>
        <end position="199"/>
    </location>
</feature>
<dbReference type="AlphaFoldDB" id="A0A2I0VEX1"/>
<feature type="compositionally biased region" description="Low complexity" evidence="1">
    <location>
        <begin position="183"/>
        <end position="195"/>
    </location>
</feature>
<feature type="compositionally biased region" description="Polar residues" evidence="1">
    <location>
        <begin position="54"/>
        <end position="69"/>
    </location>
</feature>
<organism evidence="2 3">
    <name type="scientific">Dendrobium catenatum</name>
    <dbReference type="NCBI Taxonomy" id="906689"/>
    <lineage>
        <taxon>Eukaryota</taxon>
        <taxon>Viridiplantae</taxon>
        <taxon>Streptophyta</taxon>
        <taxon>Embryophyta</taxon>
        <taxon>Tracheophyta</taxon>
        <taxon>Spermatophyta</taxon>
        <taxon>Magnoliopsida</taxon>
        <taxon>Liliopsida</taxon>
        <taxon>Asparagales</taxon>
        <taxon>Orchidaceae</taxon>
        <taxon>Epidendroideae</taxon>
        <taxon>Malaxideae</taxon>
        <taxon>Dendrobiinae</taxon>
        <taxon>Dendrobium</taxon>
    </lineage>
</organism>
<dbReference type="PANTHER" id="PTHR31587">
    <property type="entry name" value="TRANSMEMBRANE PROTEIN (DUF2215)"/>
    <property type="match status" value="1"/>
</dbReference>
<evidence type="ECO:0000256" key="1">
    <source>
        <dbReference type="SAM" id="MobiDB-lite"/>
    </source>
</evidence>
<dbReference type="Proteomes" id="UP000233837">
    <property type="component" value="Unassembled WGS sequence"/>
</dbReference>
<name>A0A2I0VEX1_9ASPA</name>
<proteinExistence type="predicted"/>